<dbReference type="Proteomes" id="UP001149074">
    <property type="component" value="Unassembled WGS sequence"/>
</dbReference>
<dbReference type="PANTHER" id="PTHR47700">
    <property type="entry name" value="V CHITINASE, PUTATIVE (AFU_ORTHOLOGUE AFUA_6G13720)-RELATED"/>
    <property type="match status" value="1"/>
</dbReference>
<dbReference type="OrthoDB" id="73875at2759"/>
<evidence type="ECO:0000313" key="7">
    <source>
        <dbReference type="Proteomes" id="UP001149074"/>
    </source>
</evidence>
<dbReference type="AlphaFoldDB" id="A0A9W9KMJ0"/>
<reference evidence="6" key="2">
    <citation type="journal article" date="2023" name="IMA Fungus">
        <title>Comparative genomic study of the Penicillium genus elucidates a diverse pangenome and 15 lateral gene transfer events.</title>
        <authorList>
            <person name="Petersen C."/>
            <person name="Sorensen T."/>
            <person name="Nielsen M.R."/>
            <person name="Sondergaard T.E."/>
            <person name="Sorensen J.L."/>
            <person name="Fitzpatrick D.A."/>
            <person name="Frisvad J.C."/>
            <person name="Nielsen K.L."/>
        </authorList>
    </citation>
    <scope>NUCLEOTIDE SEQUENCE</scope>
    <source>
        <strain evidence="6">IBT 30761</strain>
    </source>
</reference>
<dbReference type="EMBL" id="JAPQKI010000002">
    <property type="protein sequence ID" value="KAJ5111001.1"/>
    <property type="molecule type" value="Genomic_DNA"/>
</dbReference>
<evidence type="ECO:0000256" key="2">
    <source>
        <dbReference type="ARBA" id="ARBA00023026"/>
    </source>
</evidence>
<dbReference type="SMART" id="SM00257">
    <property type="entry name" value="LysM"/>
    <property type="match status" value="1"/>
</dbReference>
<protein>
    <recommendedName>
        <fullName evidence="5">LysM domain-containing protein</fullName>
    </recommendedName>
</protein>
<evidence type="ECO:0000256" key="4">
    <source>
        <dbReference type="SAM" id="SignalP"/>
    </source>
</evidence>
<keyword evidence="7" id="KW-1185">Reference proteome</keyword>
<reference evidence="6" key="1">
    <citation type="submission" date="2022-11" db="EMBL/GenBank/DDBJ databases">
        <authorList>
            <person name="Petersen C."/>
        </authorList>
    </citation>
    <scope>NUCLEOTIDE SEQUENCE</scope>
    <source>
        <strain evidence="6">IBT 30761</strain>
    </source>
</reference>
<feature type="domain" description="LysM" evidence="5">
    <location>
        <begin position="55"/>
        <end position="103"/>
    </location>
</feature>
<name>A0A9W9KMJ0_9EURO</name>
<dbReference type="Pfam" id="PF25139">
    <property type="entry name" value="LysM14_C"/>
    <property type="match status" value="1"/>
</dbReference>
<feature type="chain" id="PRO_5040909987" description="LysM domain-containing protein" evidence="4">
    <location>
        <begin position="25"/>
        <end position="367"/>
    </location>
</feature>
<evidence type="ECO:0000256" key="3">
    <source>
        <dbReference type="SAM" id="MobiDB-lite"/>
    </source>
</evidence>
<dbReference type="Gene3D" id="3.10.350.10">
    <property type="entry name" value="LysM domain"/>
    <property type="match status" value="1"/>
</dbReference>
<proteinExistence type="predicted"/>
<dbReference type="SUPFAM" id="SSF54106">
    <property type="entry name" value="LysM domain"/>
    <property type="match status" value="1"/>
</dbReference>
<dbReference type="InterPro" id="IPR018392">
    <property type="entry name" value="LysM"/>
</dbReference>
<keyword evidence="4" id="KW-0732">Signal</keyword>
<comment type="caution">
    <text evidence="6">The sequence shown here is derived from an EMBL/GenBank/DDBJ whole genome shotgun (WGS) entry which is preliminary data.</text>
</comment>
<dbReference type="InterPro" id="IPR057277">
    <property type="entry name" value="LysM_C"/>
</dbReference>
<dbReference type="RefSeq" id="XP_056479071.1">
    <property type="nucleotide sequence ID" value="XM_056614030.1"/>
</dbReference>
<dbReference type="GO" id="GO:0008061">
    <property type="term" value="F:chitin binding"/>
    <property type="evidence" value="ECO:0007669"/>
    <property type="project" value="UniProtKB-KW"/>
</dbReference>
<feature type="region of interest" description="Disordered" evidence="3">
    <location>
        <begin position="178"/>
        <end position="234"/>
    </location>
</feature>
<evidence type="ECO:0000259" key="5">
    <source>
        <dbReference type="PROSITE" id="PS51782"/>
    </source>
</evidence>
<evidence type="ECO:0000313" key="6">
    <source>
        <dbReference type="EMBL" id="KAJ5111001.1"/>
    </source>
</evidence>
<gene>
    <name evidence="6" type="ORF">N7532_001536</name>
</gene>
<dbReference type="CDD" id="cd00118">
    <property type="entry name" value="LysM"/>
    <property type="match status" value="1"/>
</dbReference>
<keyword evidence="2" id="KW-0843">Virulence</keyword>
<dbReference type="InterPro" id="IPR053214">
    <property type="entry name" value="LysM12-like"/>
</dbReference>
<dbReference type="GeneID" id="81353009"/>
<sequence length="367" mass="39337">MGRHPKHVLVLGSLLSLLLSFASAIHTFGENNSTIQLRARDSTYPFPAAGDGVCYTYVVQEGDTCESVASTRKITADDLVKYNTKTWRWAGCNPMALGSIVCLGPGEIPMPVALPQAVCGPQVPGTQRPANMDDLKSLNPCPSGDCCFANGHCDSKCSSGDSGAVAAVTTTTTEQTVTTTSQEQKISSTATKETTTTKKEEPKTMTTTTKEEEPKTTTTTTKKEEPKTTTTTSRKPVKTFSITAYEGKNCDPDNGNYFVVSGYSADWSPCIDVSSDLPPSDDDAQIWCQYYTNGGFSWSNCSANDLLHPKSWAMRAGGCATFRDRACKEPGGSVYPGTSRPCQDEHTGVLSDDTFGSLSCMSPMDMS</sequence>
<dbReference type="PROSITE" id="PS51782">
    <property type="entry name" value="LYSM"/>
    <property type="match status" value="1"/>
</dbReference>
<accession>A0A9W9KMJ0</accession>
<organism evidence="6 7">
    <name type="scientific">Penicillium argentinense</name>
    <dbReference type="NCBI Taxonomy" id="1131581"/>
    <lineage>
        <taxon>Eukaryota</taxon>
        <taxon>Fungi</taxon>
        <taxon>Dikarya</taxon>
        <taxon>Ascomycota</taxon>
        <taxon>Pezizomycotina</taxon>
        <taxon>Eurotiomycetes</taxon>
        <taxon>Eurotiomycetidae</taxon>
        <taxon>Eurotiales</taxon>
        <taxon>Aspergillaceae</taxon>
        <taxon>Penicillium</taxon>
    </lineage>
</organism>
<dbReference type="PANTHER" id="PTHR47700:SF2">
    <property type="entry name" value="CHITINASE"/>
    <property type="match status" value="1"/>
</dbReference>
<dbReference type="Pfam" id="PF01476">
    <property type="entry name" value="LysM"/>
    <property type="match status" value="1"/>
</dbReference>
<evidence type="ECO:0000256" key="1">
    <source>
        <dbReference type="ARBA" id="ARBA00022669"/>
    </source>
</evidence>
<feature type="compositionally biased region" description="Basic and acidic residues" evidence="3">
    <location>
        <begin position="195"/>
        <end position="227"/>
    </location>
</feature>
<dbReference type="InterPro" id="IPR036779">
    <property type="entry name" value="LysM_dom_sf"/>
</dbReference>
<keyword evidence="1" id="KW-0147">Chitin-binding</keyword>
<feature type="signal peptide" evidence="4">
    <location>
        <begin position="1"/>
        <end position="24"/>
    </location>
</feature>